<dbReference type="InterPro" id="IPR000742">
    <property type="entry name" value="EGF"/>
</dbReference>
<feature type="domain" description="Fibronectin type-III" evidence="4">
    <location>
        <begin position="2183"/>
        <end position="2281"/>
    </location>
</feature>
<evidence type="ECO:0000259" key="4">
    <source>
        <dbReference type="PROSITE" id="PS50853"/>
    </source>
</evidence>
<keyword evidence="2" id="KW-1015">Disulfide bond</keyword>
<evidence type="ECO:0000313" key="6">
    <source>
        <dbReference type="EMBL" id="KAK6173478.1"/>
    </source>
</evidence>
<dbReference type="InterPro" id="IPR011489">
    <property type="entry name" value="EMI_domain"/>
</dbReference>
<name>A0AAN8JE05_PATCE</name>
<feature type="domain" description="Fibronectin type-III" evidence="4">
    <location>
        <begin position="1852"/>
        <end position="1952"/>
    </location>
</feature>
<keyword evidence="7" id="KW-1185">Reference proteome</keyword>
<organism evidence="6 7">
    <name type="scientific">Patella caerulea</name>
    <name type="common">Rayed Mediterranean limpet</name>
    <dbReference type="NCBI Taxonomy" id="87958"/>
    <lineage>
        <taxon>Eukaryota</taxon>
        <taxon>Metazoa</taxon>
        <taxon>Spiralia</taxon>
        <taxon>Lophotrochozoa</taxon>
        <taxon>Mollusca</taxon>
        <taxon>Gastropoda</taxon>
        <taxon>Patellogastropoda</taxon>
        <taxon>Patelloidea</taxon>
        <taxon>Patellidae</taxon>
        <taxon>Patella</taxon>
    </lineage>
</organism>
<evidence type="ECO:0000313" key="7">
    <source>
        <dbReference type="Proteomes" id="UP001347796"/>
    </source>
</evidence>
<proteinExistence type="predicted"/>
<dbReference type="Proteomes" id="UP001347796">
    <property type="component" value="Unassembled WGS sequence"/>
</dbReference>
<protein>
    <submittedName>
        <fullName evidence="6">Uncharacterized protein</fullName>
    </submittedName>
</protein>
<reference evidence="6 7" key="1">
    <citation type="submission" date="2024-01" db="EMBL/GenBank/DDBJ databases">
        <title>The genome of the rayed Mediterranean limpet Patella caerulea (Linnaeus, 1758).</title>
        <authorList>
            <person name="Anh-Thu Weber A."/>
            <person name="Halstead-Nussloch G."/>
        </authorList>
    </citation>
    <scope>NUCLEOTIDE SEQUENCE [LARGE SCALE GENOMIC DNA]</scope>
    <source>
        <strain evidence="6">AATW-2023a</strain>
        <tissue evidence="6">Whole specimen</tissue>
    </source>
</reference>
<dbReference type="PROSITE" id="PS01186">
    <property type="entry name" value="EGF_2"/>
    <property type="match status" value="1"/>
</dbReference>
<dbReference type="InterPro" id="IPR036116">
    <property type="entry name" value="FN3_sf"/>
</dbReference>
<dbReference type="PANTHER" id="PTHR16897:SF2">
    <property type="entry name" value="OS03G0226600 PROTEIN"/>
    <property type="match status" value="1"/>
</dbReference>
<gene>
    <name evidence="6" type="ORF">SNE40_016921</name>
</gene>
<feature type="chain" id="PRO_5042827961" evidence="3">
    <location>
        <begin position="21"/>
        <end position="3387"/>
    </location>
</feature>
<dbReference type="InterPro" id="IPR009030">
    <property type="entry name" value="Growth_fac_rcpt_cys_sf"/>
</dbReference>
<dbReference type="InterPro" id="IPR003961">
    <property type="entry name" value="FN3_dom"/>
</dbReference>
<keyword evidence="1 3" id="KW-0732">Signal</keyword>
<comment type="caution">
    <text evidence="6">The sequence shown here is derived from an EMBL/GenBank/DDBJ whole genome shotgun (WGS) entry which is preliminary data.</text>
</comment>
<evidence type="ECO:0000256" key="3">
    <source>
        <dbReference type="SAM" id="SignalP"/>
    </source>
</evidence>
<evidence type="ECO:0000256" key="2">
    <source>
        <dbReference type="ARBA" id="ARBA00023157"/>
    </source>
</evidence>
<dbReference type="InterPro" id="IPR013783">
    <property type="entry name" value="Ig-like_fold"/>
</dbReference>
<dbReference type="SUPFAM" id="SSF49265">
    <property type="entry name" value="Fibronectin type III"/>
    <property type="match status" value="3"/>
</dbReference>
<dbReference type="SUPFAM" id="SSF57184">
    <property type="entry name" value="Growth factor receptor domain"/>
    <property type="match status" value="1"/>
</dbReference>
<feature type="signal peptide" evidence="3">
    <location>
        <begin position="1"/>
        <end position="20"/>
    </location>
</feature>
<dbReference type="PROSITE" id="PS50853">
    <property type="entry name" value="FN3"/>
    <property type="match status" value="2"/>
</dbReference>
<dbReference type="PROSITE" id="PS00022">
    <property type="entry name" value="EGF_1"/>
    <property type="match status" value="1"/>
</dbReference>
<evidence type="ECO:0000256" key="1">
    <source>
        <dbReference type="ARBA" id="ARBA00022729"/>
    </source>
</evidence>
<dbReference type="PROSITE" id="PS51041">
    <property type="entry name" value="EMI"/>
    <property type="match status" value="1"/>
</dbReference>
<accession>A0AAN8JE05</accession>
<sequence length="3387" mass="376910">MRNLVFIVLLVLFNIYTVQAASHVCTKPEAYQQRYKTKCGTFGWKRCTRHRTRYRVKSYCCTGWRSAGSGLACDHAICNGKIDPPACDNYFPNSHIIYSDGSVQKNVYGTCPNPERCSCPKDGFYSAGPTCQMCSAITNCDLETCTSSSNQECSRCEGVRDEKAGFRAYVVSSDKKRCTKACSWRPDSTPCYPGSCANELASNCVCTSGFTGTKCERITEKPSIKENILSLTVNNGGKTDAPGNTNAGPVQDTVWTNMVNPVNIHFRFTADYQPVVPSRQAYVKDFKVGIISGSLGLEKDENHTLSHSCGGPQSRSNPNQGVFTCEQTLTDLSQLSLPFNHNDILSFSMSVTNGGFVKIENKETRLVETTYLQGLTQTNTFSITFDTVDPYHCKLQSDCSQDMLSDVDLSKQRTESFSWDGWIDEDAGIKEYSYELFELHPVGNELWVKGRKSGSSTTSKSADVTFSNPAVYSMTLSAFDKAGNYKKARRLVIFDDTSAVTTTSGSVLRVTTALPATNYKWQTNLNSVIISWTNRYINAVHHNGRFLAAVKSEPGVESQYDDNYGSRTTQAVSNVQGIVSIKTIYKVDHAGGSSIQQPSENEYVDLGLDQQVTITPDLKDGDTLRYFIRAYDILSQYKEESLTVHFDSSPPVIENLWLTKGDEVNLTVHGFEELDKMVIEWVAYDDHSGIETVQWKILDHLTEVEHGSQRIPPQGETTNIQECQSKYSNNARGANCYCIPTETCYHRHFQIKPPTTATPGEGILNNKNTGTHDHDYRIVVTVMNQAKLKTTLTKQITIDTSPPHQGMVHDGKYGTPEVDFQPDLELFAHWEGFFDRESGVKFYQYGFSTSCLDANKFQLNLVNRQDVQQTTSTHASWTAPSDDKYYITVVAYNRALEVSLPVCSDGVVVDRTLPTIREIDIEGARIKGGLIKENNQVYYISNTRRKYLLKNPDTACMRKAKTVEVTDLFPIERFSNGTIHTYQANIFCGETPMTDIFLSKMYLAMHSHLYVNWTAKGSLMNTEIYNYEFGLASAKSSVSAPDILPFTSTHHHSWYRGYHPQLSDGTEFYISIKAINKAGKETVQGLGPILVHTIPPTLGGEVLVKFEDDILEADWSAATVSDPDTSQLTFTAAVGSSPGTQDVYPYSSLSSGGRCTLANPPTCTAFSMEDLHWDLHHNFTYFVSIRVENIVGLRSVFTSNAYIHNTRKPATGVVFEVILPDEADDFGVNELEDSNFQLSTSKLKARWFGFESGDMAEHVTYSIGIGSQPLVNDIKDENVGSKTKHTFLGLNLQLHKTYFVTVTARSDAGTTKASSNGITIVQKNVNLNNEVQIKDGSGCQQKERISWLPNHHSQQNSSSECESDIDYQIATSYYMAHWTISKLYKHMYPDIRWTLQMRQKNTEDIWHNVEDKNFLSNSGRIFQPVALNYCKTYRSSVRFCSGEVCSQSVVSNGVTVLSEPDMPHIDILHKKTQGSQLDVSLTYKSNTEDKVCSVASTIDKYMWSITDNKHNSHLFTKWSKVNNVQKISETTFQFSINLDGEVDFSECRRLAVRIFNKAGLSTIISSDIKNCSAIDPVLITPAIVIDAIGQPLNKDPNTNEVGKSISLEQNAAWSKPDVDYTPYKNIISAVWPTLRHRNYTWGLLEDPAFSSLTHFTQPKMTIRYPCSHPEVIKCGQTENEYINVLTQNTLKHGRRYYICIHADAVVAGHEKWTEDLEEVNACSDGVTVDLTPPKGGRVWVEKLKDFKYQLSNSDVAVYWDGFLDVEENGGKTVHPSGISKYHLYIGSIEGGEDIVTKHNVGLINHKIFHHLSLQNGHTYYVTVEAIDFVNRTKTVSAEGFIIDNSPPETTSKPIQFTNTYIQSNDVLSVCWSGSFKDTESGISQYRWAIGTRPGHQNIMTCMKTDNDCDEVNLEQKLQDGHVYYVTVQAINGAGLSTTLISRPVTVDTTPPTTGHVIDILNTNYTGDDVDYITNESPLSVRWQGFHDPHSSMQYFTVKLGTCDDCDDIIPEIKTGVSTHFTFPPSKFTPGRKYITTVTGCNMADMCTSAISDGVIIDVTPPNVGRVLDGTKDLDVEFQATRNYVGAKWHGFKDAQSGIARYEWRVGTTIGGEELLSPQVLPVVELAYRSNLPDNKLLPIDTRIYITIRCYNKAGLYSEVTSNGFKIDTTLPVVVQRAVLVSSYNSILPSTTISKSSIKIEWKFTDDESDIERQYISISPHLLGDFNSSAMEIPSVVTEFTFSGLDLHDGSKYKVKVIACNLAGLCQSSVTDDITVDSTPPTRGMFAINTDHAANLNRDRNNWNNWSTTSIKLSWLGFADLHTGITEYKISVGTKPFFTDLNQDDQQTTFQHVVGDNFNDEGMVQSVTITTKTLHMDNSVFISVWAVNGVGLKSQPAHSEFELVEGGMLDLVRRCQPYNCLGHCVCAAQDKTCSDINNCNEISTGNPNNIIQVTDMTNLMSSDATQTYYTSSDNFLAARWSIINPQGISPIRYECSAGHSGENSPSGIYDTDTERTWFDVGENTETIITLPTAKVLDKSVSYSVFVRVWYNVNQYAIFKSPGIIPLTSAPSVSHIAGADIKELETISSVNDIDYQTSSNQIIVGWKNKFRGGIHGFDYFKPYISTHPQGHNVHQSSTRVPGNISVYTATNLNLQENREYYSTVLAYNKAGLLSWANSDGILIDNTTPTSGIIHDGNDIYDKDYQSSTTVISSSWYGFTDSGTGIVKYYWCIGTDVSTTDCNIHDWKNVGLNTRVSVNLTSPVNHGLTIYNKVYAVDGSGLKSDVAVSNGITIDTTPPVPVDIEYTGENLIANPSFEEGVPESNKECDDQLPTGWYGDSTSCIKIIQSQPSVSKEGGAYIKVKGHIQQTVFNLNTQSAYHVTVHVGYPHDVSIQHHNVEGFMQFGQETHTFSLDPERCQGICDIDQQPLILWNKFTYVFHPREASEVIRIGTSKLPMILAVDDVYVQQVNYIDITSDSNHLIHHTVFRPYWSSLHLTWHFKDDQSPITDYQWALGTVKGGTQIQSFTSVGRNQQSTASGLKLAHNTLLYLTVMSTNGARLTTVSQSESIVVDMTPPIISEINDGIGDDLNFQLTKLISVNWKVGDPESGIEYCQWAIGSTHGGVDIQPFSPVPDKQSFAQVELSVDQIQNSKQVYSTVRCYNKAGLPTTATTDGVLVINKMAAIADGQITIHKDGVSAYPVKDDCYPMTDSLRLKWDLENTRIDTKSIQVSVYGPGYNLDKEVRVTEIGYNQARLRSLSLQPNSNYNVSVSTINVLGRQDNSLSTVISSIAQPPILQASSKLLIARSFDGKSMEMSWRDLFTSPWKNLYYEVSLGTSPGGADVIQWQETNVASLTIEMPDISKLPKVYLTITAVDPCGLFLHYNHTVVL</sequence>
<dbReference type="PANTHER" id="PTHR16897">
    <property type="entry name" value="OS10G0105400 PROTEIN"/>
    <property type="match status" value="1"/>
</dbReference>
<dbReference type="SMART" id="SM00060">
    <property type="entry name" value="FN3"/>
    <property type="match status" value="6"/>
</dbReference>
<dbReference type="EMBL" id="JAZGQO010000011">
    <property type="protein sequence ID" value="KAK6173478.1"/>
    <property type="molecule type" value="Genomic_DNA"/>
</dbReference>
<feature type="domain" description="EMI" evidence="5">
    <location>
        <begin position="21"/>
        <end position="75"/>
    </location>
</feature>
<dbReference type="Gene3D" id="2.60.40.10">
    <property type="entry name" value="Immunoglobulins"/>
    <property type="match status" value="1"/>
</dbReference>
<evidence type="ECO:0000259" key="5">
    <source>
        <dbReference type="PROSITE" id="PS51041"/>
    </source>
</evidence>